<protein>
    <submittedName>
        <fullName evidence="7">Isopentenyl-diphosphate Delta-isomerase</fullName>
        <ecNumber evidence="7">5.3.3.2</ecNumber>
    </submittedName>
    <submittedName>
        <fullName evidence="6">NUDIX domain-containing protein</fullName>
    </submittedName>
    <submittedName>
        <fullName evidence="5">Putative hydrolase, NUDIX family</fullName>
    </submittedName>
</protein>
<dbReference type="InterPro" id="IPR015797">
    <property type="entry name" value="NUDIX_hydrolase-like_dom_sf"/>
</dbReference>
<feature type="domain" description="Nudix hydrolase" evidence="2">
    <location>
        <begin position="28"/>
        <end position="156"/>
    </location>
</feature>
<dbReference type="Proteomes" id="UP000189137">
    <property type="component" value="Unassembled WGS sequence"/>
</dbReference>
<dbReference type="CDD" id="cd04693">
    <property type="entry name" value="NUDIX_Hydrolase"/>
    <property type="match status" value="1"/>
</dbReference>
<dbReference type="SUPFAM" id="SSF55811">
    <property type="entry name" value="Nudix"/>
    <property type="match status" value="1"/>
</dbReference>
<dbReference type="EMBL" id="LK933116">
    <property type="protein sequence ID" value="CDT35505.1"/>
    <property type="molecule type" value="Genomic_DNA"/>
</dbReference>
<dbReference type="PANTHER" id="PTHR10885:SF20">
    <property type="entry name" value="NUDIX HYDROLASE DOMAIN-CONTAINING PROTEIN"/>
    <property type="match status" value="1"/>
</dbReference>
<evidence type="ECO:0000313" key="5">
    <source>
        <dbReference type="EMBL" id="CDT35505.1"/>
    </source>
</evidence>
<dbReference type="PROSITE" id="PS00893">
    <property type="entry name" value="NUDIX_BOX"/>
    <property type="match status" value="1"/>
</dbReference>
<evidence type="ECO:0000313" key="7">
    <source>
        <dbReference type="EMBL" id="SJS53283.1"/>
    </source>
</evidence>
<dbReference type="Proteomes" id="UP000878956">
    <property type="component" value="Unassembled WGS sequence"/>
</dbReference>
<dbReference type="GO" id="GO:0016787">
    <property type="term" value="F:hydrolase activity"/>
    <property type="evidence" value="ECO:0007669"/>
    <property type="project" value="UniProtKB-KW"/>
</dbReference>
<dbReference type="RefSeq" id="WP_004454674.1">
    <property type="nucleotide sequence ID" value="NZ_AP031492.1"/>
</dbReference>
<dbReference type="Pfam" id="PF00293">
    <property type="entry name" value="NUDIX"/>
    <property type="match status" value="1"/>
</dbReference>
<dbReference type="EMBL" id="LK932505">
    <property type="protein sequence ID" value="CDS85538.1"/>
    <property type="molecule type" value="Genomic_DNA"/>
</dbReference>
<dbReference type="EMBL" id="LK932402">
    <property type="protein sequence ID" value="CDS87869.1"/>
    <property type="molecule type" value="Genomic_DNA"/>
</dbReference>
<reference evidence="6" key="3">
    <citation type="journal article" date="2018" name="Genome Biol.">
        <title>SKESA: strategic k-mer extension for scrupulous assemblies.</title>
        <authorList>
            <person name="Souvorov A."/>
            <person name="Agarwala R."/>
            <person name="Lipman D.J."/>
        </authorList>
    </citation>
    <scope>NUCLEOTIDE SEQUENCE</scope>
    <source>
        <strain evidence="6">HN1000</strain>
    </source>
</reference>
<keyword evidence="1 5" id="KW-0378">Hydrolase</keyword>
<reference evidence="6" key="4">
    <citation type="submission" date="2021-06" db="EMBL/GenBank/DDBJ databases">
        <authorList>
            <consortium name="NCBI Pathogen Detection Project"/>
        </authorList>
    </citation>
    <scope>NUCLEOTIDE SEQUENCE</scope>
    <source>
        <strain evidence="6">HN1000</strain>
    </source>
</reference>
<accession>A0A031WJ70</accession>
<proteinExistence type="predicted"/>
<dbReference type="Gene3D" id="3.90.79.10">
    <property type="entry name" value="Nucleoside Triphosphate Pyrophosphohydrolase"/>
    <property type="match status" value="1"/>
</dbReference>
<reference evidence="7 8" key="2">
    <citation type="submission" date="2017-02" db="EMBL/GenBank/DDBJ databases">
        <authorList>
            <consortium name="Pathogen Informatics"/>
        </authorList>
    </citation>
    <scope>NUCLEOTIDE SEQUENCE [LARGE SCALE GENOMIC DNA]</scope>
    <source>
        <strain evidence="7 8">VRECD0157</strain>
    </source>
</reference>
<dbReference type="GeneID" id="66354771"/>
<dbReference type="GO" id="GO:0005737">
    <property type="term" value="C:cytoplasm"/>
    <property type="evidence" value="ECO:0007669"/>
    <property type="project" value="TreeGrafter"/>
</dbReference>
<name>A0A031WJ70_CLODI</name>
<gene>
    <name evidence="7" type="primary">idi</name>
    <name evidence="5" type="ORF">BN1095_440170</name>
    <name evidence="3" type="ORF">BN1096_520336</name>
    <name evidence="4" type="ORF">BN1097_630283</name>
    <name evidence="6" type="ORF">KRM00_002175</name>
    <name evidence="7" type="ORF">SAMEA3375112_02334</name>
</gene>
<dbReference type="PANTHER" id="PTHR10885">
    <property type="entry name" value="ISOPENTENYL-DIPHOSPHATE DELTA-ISOMERASE"/>
    <property type="match status" value="1"/>
</dbReference>
<dbReference type="InterPro" id="IPR000086">
    <property type="entry name" value="NUDIX_hydrolase_dom"/>
</dbReference>
<dbReference type="EMBL" id="FUPS01000007">
    <property type="protein sequence ID" value="SJS53283.1"/>
    <property type="molecule type" value="Genomic_DNA"/>
</dbReference>
<sequence length="168" mass="19588">MELWDLYNADGIKTGNVIKRGNSIEEGYYHLAVEVWILNSNSQILIQKRSKSKKTLPNMWGMTTGCIVSGEDSLEGAIREAKEEIGIDITKDEMKVFRSMIHEDTLWDVYLVKKEYDISKAILQEEEVSDIKWVSTDEIRQLLKEGLFFEYPEIYELLYEIDNNKLNI</sequence>
<dbReference type="PATRIC" id="fig|1496.1373.peg.2936"/>
<dbReference type="PROSITE" id="PS51462">
    <property type="entry name" value="NUDIX"/>
    <property type="match status" value="1"/>
</dbReference>
<dbReference type="KEGG" id="pdf:CD630DERM_23770"/>
<dbReference type="EC" id="5.3.3.2" evidence="7"/>
<dbReference type="AlphaFoldDB" id="A0A031WJ70"/>
<keyword evidence="7" id="KW-0413">Isomerase</keyword>
<evidence type="ECO:0000259" key="2">
    <source>
        <dbReference type="PROSITE" id="PS51462"/>
    </source>
</evidence>
<dbReference type="GO" id="GO:0004452">
    <property type="term" value="F:isopentenyl-diphosphate delta-isomerase activity"/>
    <property type="evidence" value="ECO:0007669"/>
    <property type="project" value="UniProtKB-EC"/>
</dbReference>
<dbReference type="EMBL" id="DAEPXK010000021">
    <property type="protein sequence ID" value="HBH1542686.1"/>
    <property type="molecule type" value="Genomic_DNA"/>
</dbReference>
<dbReference type="InterPro" id="IPR020084">
    <property type="entry name" value="NUDIX_hydrolase_CS"/>
</dbReference>
<evidence type="ECO:0000313" key="6">
    <source>
        <dbReference type="EMBL" id="HBH1542686.1"/>
    </source>
</evidence>
<organism evidence="5">
    <name type="scientific">Clostridioides difficile</name>
    <name type="common">Peptoclostridium difficile</name>
    <dbReference type="NCBI Taxonomy" id="1496"/>
    <lineage>
        <taxon>Bacteria</taxon>
        <taxon>Bacillati</taxon>
        <taxon>Bacillota</taxon>
        <taxon>Clostridia</taxon>
        <taxon>Peptostreptococcales</taxon>
        <taxon>Peptostreptococcaceae</taxon>
        <taxon>Clostridioides</taxon>
    </lineage>
</organism>
<evidence type="ECO:0000313" key="4">
    <source>
        <dbReference type="EMBL" id="CDS87869.1"/>
    </source>
</evidence>
<evidence type="ECO:0000313" key="8">
    <source>
        <dbReference type="Proteomes" id="UP000189137"/>
    </source>
</evidence>
<reference evidence="5" key="1">
    <citation type="submission" date="2014-07" db="EMBL/GenBank/DDBJ databases">
        <authorList>
            <person name="Monot Marc"/>
        </authorList>
    </citation>
    <scope>NUCLEOTIDE SEQUENCE</scope>
    <source>
        <strain evidence="5">7032989</strain>
        <strain evidence="4">7032994</strain>
    </source>
</reference>
<evidence type="ECO:0000313" key="3">
    <source>
        <dbReference type="EMBL" id="CDS85538.1"/>
    </source>
</evidence>
<evidence type="ECO:0000256" key="1">
    <source>
        <dbReference type="ARBA" id="ARBA00022801"/>
    </source>
</evidence>
<dbReference type="GO" id="GO:0009240">
    <property type="term" value="P:isopentenyl diphosphate biosynthetic process"/>
    <property type="evidence" value="ECO:0007669"/>
    <property type="project" value="TreeGrafter"/>
</dbReference>